<accession>J9FY41</accession>
<feature type="transmembrane region" description="Helical" evidence="1">
    <location>
        <begin position="180"/>
        <end position="197"/>
    </location>
</feature>
<dbReference type="InterPro" id="IPR036680">
    <property type="entry name" value="SPOR-like_sf"/>
</dbReference>
<evidence type="ECO:0000313" key="3">
    <source>
        <dbReference type="EMBL" id="EJW94467.1"/>
    </source>
</evidence>
<dbReference type="InterPro" id="IPR040495">
    <property type="entry name" value="HU-CCDC81_bac_1"/>
</dbReference>
<sequence>MKEKIHCDVIELSKHIEILLLDHNCVIVPDLGGFVAQDMPARYIEQERLFLPPHRVVGFNPQLIFNDGLLVQSYMHAYCTGYDEALGMLQLTVGKLKDQLHSKGEYELDGIGKIYLNAGGQYDFVPLEAGVLSPSLYGLDAVTVKKRQVAVQEAGEEEPLRVHRASQPSKHYTLSINRELVNYVAASVVAVFFYFLWATPLADSTTIMSTQEASMLFPQAIHKVAKPVVPENNLQNAVSTSTVQEEENADNGAAVIADAPYTLVLASRIPEGNAQRFVTDLQDNGLNDARVLKMRKIVRVVYGSYPSEQAAHEQLRMLRKDHAEFADAWVLRQF</sequence>
<keyword evidence="1" id="KW-0812">Transmembrane</keyword>
<dbReference type="SUPFAM" id="SSF110997">
    <property type="entry name" value="Sporulation related repeat"/>
    <property type="match status" value="1"/>
</dbReference>
<reference evidence="3" key="1">
    <citation type="journal article" date="2012" name="PLoS ONE">
        <title>Gene sets for utilization of primary and secondary nutrition supplies in the distal gut of endangered iberian lynx.</title>
        <authorList>
            <person name="Alcaide M."/>
            <person name="Messina E."/>
            <person name="Richter M."/>
            <person name="Bargiela R."/>
            <person name="Peplies J."/>
            <person name="Huws S.A."/>
            <person name="Newbold C.J."/>
            <person name="Golyshin P.N."/>
            <person name="Simon M.A."/>
            <person name="Lopez G."/>
            <person name="Yakimov M.M."/>
            <person name="Ferrer M."/>
        </authorList>
    </citation>
    <scope>NUCLEOTIDE SEQUENCE</scope>
</reference>
<keyword evidence="3" id="KW-0132">Cell division</keyword>
<keyword evidence="1" id="KW-1133">Transmembrane helix</keyword>
<dbReference type="Gene3D" id="3.30.70.1070">
    <property type="entry name" value="Sporulation related repeat"/>
    <property type="match status" value="1"/>
</dbReference>
<dbReference type="AlphaFoldDB" id="J9FY41"/>
<dbReference type="Pfam" id="PF05036">
    <property type="entry name" value="SPOR"/>
    <property type="match status" value="1"/>
</dbReference>
<comment type="caution">
    <text evidence="3">The sequence shown here is derived from an EMBL/GenBank/DDBJ whole genome shotgun (WGS) entry which is preliminary data.</text>
</comment>
<dbReference type="EMBL" id="AMCI01006360">
    <property type="protein sequence ID" value="EJW94467.1"/>
    <property type="molecule type" value="Genomic_DNA"/>
</dbReference>
<dbReference type="Pfam" id="PF18175">
    <property type="entry name" value="HU-CCDC81_bac_2"/>
    <property type="match status" value="1"/>
</dbReference>
<dbReference type="GO" id="GO:0051301">
    <property type="term" value="P:cell division"/>
    <property type="evidence" value="ECO:0007669"/>
    <property type="project" value="UniProtKB-KW"/>
</dbReference>
<dbReference type="GO" id="GO:0042834">
    <property type="term" value="F:peptidoglycan binding"/>
    <property type="evidence" value="ECO:0007669"/>
    <property type="project" value="InterPro"/>
</dbReference>
<protein>
    <submittedName>
        <fullName evidence="3">Protein containing Sporulation/cell division region, bacteria domain protein</fullName>
    </submittedName>
</protein>
<evidence type="ECO:0000259" key="2">
    <source>
        <dbReference type="PROSITE" id="PS51724"/>
    </source>
</evidence>
<name>J9FY41_9ZZZZ</name>
<dbReference type="InterPro" id="IPR041268">
    <property type="entry name" value="HU-CCDC81_bac_2"/>
</dbReference>
<evidence type="ECO:0000256" key="1">
    <source>
        <dbReference type="SAM" id="Phobius"/>
    </source>
</evidence>
<keyword evidence="3" id="KW-0131">Cell cycle</keyword>
<dbReference type="InterPro" id="IPR007730">
    <property type="entry name" value="SPOR-like_dom"/>
</dbReference>
<dbReference type="Pfam" id="PF18174">
    <property type="entry name" value="HU-CCDC81_bac_1"/>
    <property type="match status" value="1"/>
</dbReference>
<gene>
    <name evidence="3" type="ORF">EVA_17431</name>
</gene>
<keyword evidence="1" id="KW-0472">Membrane</keyword>
<feature type="domain" description="SPOR" evidence="2">
    <location>
        <begin position="255"/>
        <end position="332"/>
    </location>
</feature>
<proteinExistence type="predicted"/>
<organism evidence="3">
    <name type="scientific">gut metagenome</name>
    <dbReference type="NCBI Taxonomy" id="749906"/>
    <lineage>
        <taxon>unclassified sequences</taxon>
        <taxon>metagenomes</taxon>
        <taxon>organismal metagenomes</taxon>
    </lineage>
</organism>
<dbReference type="PROSITE" id="PS51724">
    <property type="entry name" value="SPOR"/>
    <property type="match status" value="1"/>
</dbReference>